<evidence type="ECO:0000313" key="2">
    <source>
        <dbReference type="EMBL" id="RKO88778.1"/>
    </source>
</evidence>
<gene>
    <name evidence="2" type="ORF">BDK51DRAFT_39227</name>
</gene>
<dbReference type="AlphaFoldDB" id="A0A4P9WC61"/>
<sequence length="320" mass="34259">MIPSAGKAGAAAGAVDEHWRHRCPARVSISSASAKQISRSRYHFESLEAHMERAALEGVEGLITGSHAAGSLRGQTSNLTPLKFPTPRQSTESLGRRGPSPRHPKGAQCTQSRTCAHSEIWIAASGQKRLISFLRSRSPNSYLINQGKTLSKWEPGAPGLSPPAHAPRAHKPCASRPATRTSVACYFSRLAPSPSMLSATLALSTRSGRVSYDHFAIHLSRLLLDNDRALSSVMQLLAIFGRGATPRRRAALQTALHSPDSDAGEFPGLGCRTKECDLAAVGGEGREKPFRGNQDSGWSPGSSCLRTESYRALAVGTENF</sequence>
<dbReference type="Proteomes" id="UP000269721">
    <property type="component" value="Unassembled WGS sequence"/>
</dbReference>
<reference evidence="3" key="1">
    <citation type="journal article" date="2018" name="Nat. Microbiol.">
        <title>Leveraging single-cell genomics to expand the fungal tree of life.</title>
        <authorList>
            <person name="Ahrendt S.R."/>
            <person name="Quandt C.A."/>
            <person name="Ciobanu D."/>
            <person name="Clum A."/>
            <person name="Salamov A."/>
            <person name="Andreopoulos B."/>
            <person name="Cheng J.F."/>
            <person name="Woyke T."/>
            <person name="Pelin A."/>
            <person name="Henrissat B."/>
            <person name="Reynolds N.K."/>
            <person name="Benny G.L."/>
            <person name="Smith M.E."/>
            <person name="James T.Y."/>
            <person name="Grigoriev I.V."/>
        </authorList>
    </citation>
    <scope>NUCLEOTIDE SEQUENCE [LARGE SCALE GENOMIC DNA]</scope>
</reference>
<feature type="region of interest" description="Disordered" evidence="1">
    <location>
        <begin position="69"/>
        <end position="111"/>
    </location>
</feature>
<name>A0A4P9WC61_9FUNG</name>
<accession>A0A4P9WC61</accession>
<organism evidence="2 3">
    <name type="scientific">Blyttiomyces helicus</name>
    <dbReference type="NCBI Taxonomy" id="388810"/>
    <lineage>
        <taxon>Eukaryota</taxon>
        <taxon>Fungi</taxon>
        <taxon>Fungi incertae sedis</taxon>
        <taxon>Chytridiomycota</taxon>
        <taxon>Chytridiomycota incertae sedis</taxon>
        <taxon>Chytridiomycetes</taxon>
        <taxon>Chytridiomycetes incertae sedis</taxon>
        <taxon>Blyttiomyces</taxon>
    </lineage>
</organism>
<keyword evidence="3" id="KW-1185">Reference proteome</keyword>
<protein>
    <submittedName>
        <fullName evidence="2">Uncharacterized protein</fullName>
    </submittedName>
</protein>
<dbReference type="EMBL" id="KZ996484">
    <property type="protein sequence ID" value="RKO88778.1"/>
    <property type="molecule type" value="Genomic_DNA"/>
</dbReference>
<evidence type="ECO:0000256" key="1">
    <source>
        <dbReference type="SAM" id="MobiDB-lite"/>
    </source>
</evidence>
<proteinExistence type="predicted"/>
<evidence type="ECO:0000313" key="3">
    <source>
        <dbReference type="Proteomes" id="UP000269721"/>
    </source>
</evidence>